<evidence type="ECO:0000256" key="5">
    <source>
        <dbReference type="ARBA" id="ARBA00022842"/>
    </source>
</evidence>
<name>A0A382HNH2_9ZZZZ</name>
<dbReference type="UniPathway" id="UPA00070">
    <property type="reaction ID" value="UER00119"/>
</dbReference>
<comment type="pathway">
    <text evidence="1">Pyrimidine metabolism; UMP biosynthesis via de novo pathway; UMP from orotate: step 1/2.</text>
</comment>
<dbReference type="PANTHER" id="PTHR19278">
    <property type="entry name" value="OROTATE PHOSPHORIBOSYLTRANSFERASE"/>
    <property type="match status" value="1"/>
</dbReference>
<dbReference type="EMBL" id="UINC01062232">
    <property type="protein sequence ID" value="SVB88652.1"/>
    <property type="molecule type" value="Genomic_DNA"/>
</dbReference>
<proteinExistence type="inferred from homology"/>
<evidence type="ECO:0000256" key="6">
    <source>
        <dbReference type="ARBA" id="ARBA00022975"/>
    </source>
</evidence>
<protein>
    <recommendedName>
        <fullName evidence="2">orotate phosphoribosyltransferase</fullName>
        <ecNumber evidence="2">2.4.2.10</ecNumber>
    </recommendedName>
</protein>
<organism evidence="8">
    <name type="scientific">marine metagenome</name>
    <dbReference type="NCBI Taxonomy" id="408172"/>
    <lineage>
        <taxon>unclassified sequences</taxon>
        <taxon>metagenomes</taxon>
        <taxon>ecological metagenomes</taxon>
    </lineage>
</organism>
<dbReference type="PANTHER" id="PTHR19278:SF9">
    <property type="entry name" value="URIDINE 5'-MONOPHOSPHATE SYNTHASE"/>
    <property type="match status" value="1"/>
</dbReference>
<feature type="domain" description="Phosphoribosyltransferase" evidence="7">
    <location>
        <begin position="45"/>
        <end position="167"/>
    </location>
</feature>
<dbReference type="InterPro" id="IPR023031">
    <property type="entry name" value="OPRT"/>
</dbReference>
<dbReference type="InterPro" id="IPR029057">
    <property type="entry name" value="PRTase-like"/>
</dbReference>
<gene>
    <name evidence="8" type="ORF">METZ01_LOCUS241506</name>
</gene>
<dbReference type="InterPro" id="IPR006273">
    <property type="entry name" value="Orotate_PRibTrfase_bac"/>
</dbReference>
<evidence type="ECO:0000256" key="1">
    <source>
        <dbReference type="ARBA" id="ARBA00004889"/>
    </source>
</evidence>
<dbReference type="Gene3D" id="3.40.50.2020">
    <property type="match status" value="1"/>
</dbReference>
<accession>A0A382HNH2</accession>
<dbReference type="InterPro" id="IPR000836">
    <property type="entry name" value="PRTase_dom"/>
</dbReference>
<dbReference type="EC" id="2.4.2.10" evidence="2"/>
<sequence length="181" mass="20017">MLSYNESLKILKETNALLEGHFILSSGLHSNQYVQCAKLLSYPKQAEIICAALTEKIKNNFNKIDIVLSPALGGIVVGYEIGKQLNIQTIFAERADGKLALRRGFDIPQGFNVLIVEDVITTGKSALECSEIVKINKANLVGFSCIIDRSDNNVLIKEKIVSQIKINIAVFKENELPDKLK</sequence>
<keyword evidence="4" id="KW-0808">Transferase</keyword>
<keyword evidence="3" id="KW-0328">Glycosyltransferase</keyword>
<dbReference type="NCBIfam" id="TIGR01367">
    <property type="entry name" value="pyrE_Therm"/>
    <property type="match status" value="1"/>
</dbReference>
<evidence type="ECO:0000256" key="4">
    <source>
        <dbReference type="ARBA" id="ARBA00022679"/>
    </source>
</evidence>
<dbReference type="GO" id="GO:0004588">
    <property type="term" value="F:orotate phosphoribosyltransferase activity"/>
    <property type="evidence" value="ECO:0007669"/>
    <property type="project" value="UniProtKB-EC"/>
</dbReference>
<dbReference type="SUPFAM" id="SSF53271">
    <property type="entry name" value="PRTase-like"/>
    <property type="match status" value="1"/>
</dbReference>
<evidence type="ECO:0000313" key="8">
    <source>
        <dbReference type="EMBL" id="SVB88652.1"/>
    </source>
</evidence>
<dbReference type="GO" id="GO:0044205">
    <property type="term" value="P:'de novo' UMP biosynthetic process"/>
    <property type="evidence" value="ECO:0007669"/>
    <property type="project" value="UniProtKB-UniPathway"/>
</dbReference>
<dbReference type="GO" id="GO:0019856">
    <property type="term" value="P:pyrimidine nucleobase biosynthetic process"/>
    <property type="evidence" value="ECO:0007669"/>
    <property type="project" value="InterPro"/>
</dbReference>
<keyword evidence="5" id="KW-0460">Magnesium</keyword>
<reference evidence="8" key="1">
    <citation type="submission" date="2018-05" db="EMBL/GenBank/DDBJ databases">
        <authorList>
            <person name="Lanie J.A."/>
            <person name="Ng W.-L."/>
            <person name="Kazmierczak K.M."/>
            <person name="Andrzejewski T.M."/>
            <person name="Davidsen T.M."/>
            <person name="Wayne K.J."/>
            <person name="Tettelin H."/>
            <person name="Glass J.I."/>
            <person name="Rusch D."/>
            <person name="Podicherti R."/>
            <person name="Tsui H.-C.T."/>
            <person name="Winkler M.E."/>
        </authorList>
    </citation>
    <scope>NUCLEOTIDE SEQUENCE</scope>
</reference>
<dbReference type="CDD" id="cd06223">
    <property type="entry name" value="PRTases_typeI"/>
    <property type="match status" value="1"/>
</dbReference>
<feature type="non-terminal residue" evidence="8">
    <location>
        <position position="181"/>
    </location>
</feature>
<dbReference type="HAMAP" id="MF_01208">
    <property type="entry name" value="PyrE"/>
    <property type="match status" value="1"/>
</dbReference>
<keyword evidence="6" id="KW-0665">Pyrimidine biosynthesis</keyword>
<evidence type="ECO:0000256" key="2">
    <source>
        <dbReference type="ARBA" id="ARBA00011971"/>
    </source>
</evidence>
<dbReference type="AlphaFoldDB" id="A0A382HNH2"/>
<dbReference type="Pfam" id="PF00156">
    <property type="entry name" value="Pribosyltran"/>
    <property type="match status" value="1"/>
</dbReference>
<evidence type="ECO:0000259" key="7">
    <source>
        <dbReference type="Pfam" id="PF00156"/>
    </source>
</evidence>
<evidence type="ECO:0000256" key="3">
    <source>
        <dbReference type="ARBA" id="ARBA00022676"/>
    </source>
</evidence>